<dbReference type="EMBL" id="JAVREO010000001">
    <property type="protein sequence ID" value="MDT0265156.1"/>
    <property type="molecule type" value="Genomic_DNA"/>
</dbReference>
<dbReference type="Proteomes" id="UP001183410">
    <property type="component" value="Unassembled WGS sequence"/>
</dbReference>
<evidence type="ECO:0000313" key="3">
    <source>
        <dbReference type="Proteomes" id="UP001183410"/>
    </source>
</evidence>
<gene>
    <name evidence="2" type="ORF">RM844_02510</name>
</gene>
<feature type="region of interest" description="Disordered" evidence="1">
    <location>
        <begin position="1"/>
        <end position="26"/>
    </location>
</feature>
<evidence type="ECO:0000313" key="2">
    <source>
        <dbReference type="EMBL" id="MDT0265156.1"/>
    </source>
</evidence>
<keyword evidence="3" id="KW-1185">Reference proteome</keyword>
<accession>A0ABU2JJI9</accession>
<organism evidence="2 3">
    <name type="scientific">Streptomyces chisholmiae</name>
    <dbReference type="NCBI Taxonomy" id="3075540"/>
    <lineage>
        <taxon>Bacteria</taxon>
        <taxon>Bacillati</taxon>
        <taxon>Actinomycetota</taxon>
        <taxon>Actinomycetes</taxon>
        <taxon>Kitasatosporales</taxon>
        <taxon>Streptomycetaceae</taxon>
        <taxon>Streptomyces</taxon>
    </lineage>
</organism>
<proteinExistence type="predicted"/>
<comment type="caution">
    <text evidence="2">The sequence shown here is derived from an EMBL/GenBank/DDBJ whole genome shotgun (WGS) entry which is preliminary data.</text>
</comment>
<reference evidence="3" key="1">
    <citation type="submission" date="2023-07" db="EMBL/GenBank/DDBJ databases">
        <title>30 novel species of actinomycetes from the DSMZ collection.</title>
        <authorList>
            <person name="Nouioui I."/>
        </authorList>
    </citation>
    <scope>NUCLEOTIDE SEQUENCE [LARGE SCALE GENOMIC DNA]</scope>
    <source>
        <strain evidence="3">DSM 44915</strain>
    </source>
</reference>
<sequence length="53" mass="5659">MCHEDDWGGWDDWDTGDGAAGDAGEPLAIPDRAAALALLGRYRPALRRTAAHP</sequence>
<protein>
    <submittedName>
        <fullName evidence="2">Uncharacterized protein</fullName>
    </submittedName>
</protein>
<dbReference type="RefSeq" id="WP_311664140.1">
    <property type="nucleotide sequence ID" value="NZ_JAVREO010000001.1"/>
</dbReference>
<name>A0ABU2JJI9_9ACTN</name>
<evidence type="ECO:0000256" key="1">
    <source>
        <dbReference type="SAM" id="MobiDB-lite"/>
    </source>
</evidence>